<dbReference type="PANTHER" id="PTHR13318">
    <property type="entry name" value="PARTNER OF PAIRED, ISOFORM B-RELATED"/>
    <property type="match status" value="1"/>
</dbReference>
<dbReference type="InterPro" id="IPR036047">
    <property type="entry name" value="F-box-like_dom_sf"/>
</dbReference>
<dbReference type="InterPro" id="IPR001810">
    <property type="entry name" value="F-box_dom"/>
</dbReference>
<dbReference type="Proteomes" id="UP001140172">
    <property type="component" value="Unassembled WGS sequence"/>
</dbReference>
<comment type="caution">
    <text evidence="2">The sequence shown here is derived from an EMBL/GenBank/DDBJ whole genome shotgun (WGS) entry which is preliminary data.</text>
</comment>
<evidence type="ECO:0000313" key="3">
    <source>
        <dbReference type="Proteomes" id="UP001140172"/>
    </source>
</evidence>
<evidence type="ECO:0000259" key="1">
    <source>
        <dbReference type="Pfam" id="PF12937"/>
    </source>
</evidence>
<dbReference type="InterPro" id="IPR019734">
    <property type="entry name" value="TPR_rpt"/>
</dbReference>
<dbReference type="SUPFAM" id="SSF81383">
    <property type="entry name" value="F-box domain"/>
    <property type="match status" value="1"/>
</dbReference>
<keyword evidence="3" id="KW-1185">Reference proteome</keyword>
<dbReference type="Pfam" id="PF12937">
    <property type="entry name" value="F-box-like"/>
    <property type="match status" value="1"/>
</dbReference>
<dbReference type="PANTHER" id="PTHR13318:SF190">
    <property type="entry name" value="PARTNER OF PAIRED, ISOFORM B"/>
    <property type="match status" value="1"/>
</dbReference>
<proteinExistence type="predicted"/>
<accession>A0A9W8LEV1</accession>
<evidence type="ECO:0000313" key="2">
    <source>
        <dbReference type="EMBL" id="KAJ2777543.1"/>
    </source>
</evidence>
<feature type="domain" description="F-box" evidence="1">
    <location>
        <begin position="181"/>
        <end position="222"/>
    </location>
</feature>
<dbReference type="EMBL" id="JANBUM010000406">
    <property type="protein sequence ID" value="KAJ2777543.1"/>
    <property type="molecule type" value="Genomic_DNA"/>
</dbReference>
<gene>
    <name evidence="2" type="ORF">GGI15_004467</name>
</gene>
<dbReference type="Gene3D" id="3.80.10.10">
    <property type="entry name" value="Ribonuclease Inhibitor"/>
    <property type="match status" value="1"/>
</dbReference>
<dbReference type="SMART" id="SM00028">
    <property type="entry name" value="TPR"/>
    <property type="match status" value="3"/>
</dbReference>
<dbReference type="GO" id="GO:0031146">
    <property type="term" value="P:SCF-dependent proteasomal ubiquitin-dependent protein catabolic process"/>
    <property type="evidence" value="ECO:0007669"/>
    <property type="project" value="TreeGrafter"/>
</dbReference>
<dbReference type="InterPro" id="IPR011990">
    <property type="entry name" value="TPR-like_helical_dom_sf"/>
</dbReference>
<dbReference type="SUPFAM" id="SSF48452">
    <property type="entry name" value="TPR-like"/>
    <property type="match status" value="1"/>
</dbReference>
<sequence>MFVAGKKRKLGSLGAPKAAAAAAAPTDTAGASPASAADRWYALGVENLRSKQYGNALDYLNRCVAAARNEGVRNAKAYEARALALHRLGEHARALDDAKSALRIDAHSAVAYAHMASALAATGRPRDALDVVDRGLRTADAQASGYAHLQAQRETLQRRLDPAYVPRERADCDPVARLAADVCVAVFALLDTRSLAACRGVSRRWQRLVDGTAVLWARPCFSPPTAVGALAQQLPAYAKLRRALRHLPGGGRVPDAALRTVLTRSREALRMLVIPEAAEPSARTLDALLACRRPVLEHIGVGRGARLTAPALGRVLSHCLAATVAAVHVPYNALVTDAHMALIARAAPQLRSLDISGCLGVRVRQLFRAWNATLGDARRVTRLERLHLCDHPGIPELLVYACKHRHFSGLRALHVAIRDQAVYARITGIAALTRYFEQIDAPHVPFPALSELNIDGLWDATTSAHRFESQHTADLLLRTRVVGAGLLRLSALDAGAVGTTPLLATLQRCFSTLRHLHVTRATGFSPDAVHALVHDTAHTQLRSLDLSGCVGLTAASLRALVQRSPLLELVNLGHTAADNAVLAVLAGFVDAPGAAGLQAVVLDSTDVTGAGARDFAAACERRFRGMRRAGGAAALSAWRLRLLDLDNCAAVGADAVAVVRDLLSAMGTRVTAAAPS</sequence>
<dbReference type="AlphaFoldDB" id="A0A9W8LEV1"/>
<dbReference type="OrthoDB" id="629492at2759"/>
<dbReference type="GO" id="GO:0019005">
    <property type="term" value="C:SCF ubiquitin ligase complex"/>
    <property type="evidence" value="ECO:0007669"/>
    <property type="project" value="TreeGrafter"/>
</dbReference>
<reference evidence="2" key="1">
    <citation type="submission" date="2022-07" db="EMBL/GenBank/DDBJ databases">
        <title>Phylogenomic reconstructions and comparative analyses of Kickxellomycotina fungi.</title>
        <authorList>
            <person name="Reynolds N.K."/>
            <person name="Stajich J.E."/>
            <person name="Barry K."/>
            <person name="Grigoriev I.V."/>
            <person name="Crous P."/>
            <person name="Smith M.E."/>
        </authorList>
    </citation>
    <scope>NUCLEOTIDE SEQUENCE</scope>
    <source>
        <strain evidence="2">BCRC 34489</strain>
    </source>
</reference>
<organism evidence="2 3">
    <name type="scientific">Coemansia interrupta</name>
    <dbReference type="NCBI Taxonomy" id="1126814"/>
    <lineage>
        <taxon>Eukaryota</taxon>
        <taxon>Fungi</taxon>
        <taxon>Fungi incertae sedis</taxon>
        <taxon>Zoopagomycota</taxon>
        <taxon>Kickxellomycotina</taxon>
        <taxon>Kickxellomycetes</taxon>
        <taxon>Kickxellales</taxon>
        <taxon>Kickxellaceae</taxon>
        <taxon>Coemansia</taxon>
    </lineage>
</organism>
<dbReference type="InterPro" id="IPR032675">
    <property type="entry name" value="LRR_dom_sf"/>
</dbReference>
<protein>
    <recommendedName>
        <fullName evidence="1">F-box domain-containing protein</fullName>
    </recommendedName>
</protein>
<name>A0A9W8LEV1_9FUNG</name>
<dbReference type="Gene3D" id="1.20.1280.50">
    <property type="match status" value="1"/>
</dbReference>
<dbReference type="SUPFAM" id="SSF52047">
    <property type="entry name" value="RNI-like"/>
    <property type="match status" value="1"/>
</dbReference>
<dbReference type="Gene3D" id="1.25.40.10">
    <property type="entry name" value="Tetratricopeptide repeat domain"/>
    <property type="match status" value="1"/>
</dbReference>